<evidence type="ECO:0000259" key="3">
    <source>
        <dbReference type="Pfam" id="PF01370"/>
    </source>
</evidence>
<evidence type="ECO:0000256" key="2">
    <source>
        <dbReference type="ARBA" id="ARBA00007637"/>
    </source>
</evidence>
<evidence type="ECO:0000313" key="5">
    <source>
        <dbReference type="Proteomes" id="UP000501094"/>
    </source>
</evidence>
<dbReference type="RefSeq" id="WP_168606725.1">
    <property type="nucleotide sequence ID" value="NZ_CP038852.1"/>
</dbReference>
<dbReference type="KEGG" id="peg:E5R92_03485"/>
<dbReference type="PANTHER" id="PTHR43000">
    <property type="entry name" value="DTDP-D-GLUCOSE 4,6-DEHYDRATASE-RELATED"/>
    <property type="match status" value="1"/>
</dbReference>
<proteinExistence type="inferred from homology"/>
<dbReference type="Pfam" id="PF01370">
    <property type="entry name" value="Epimerase"/>
    <property type="match status" value="1"/>
</dbReference>
<reference evidence="4 5" key="1">
    <citation type="journal article" date="2020" name="Nat. Microbiol.">
        <title>Lysogenic host-virus interactions in SAR11 marine bacteria.</title>
        <authorList>
            <person name="Morris R.M."/>
            <person name="Cain K.R."/>
            <person name="Hvorecny K.L."/>
            <person name="Kollman J.M."/>
        </authorList>
    </citation>
    <scope>NUCLEOTIDE SEQUENCE [LARGE SCALE GENOMIC DNA]</scope>
    <source>
        <strain evidence="4 5">NP1</strain>
    </source>
</reference>
<keyword evidence="5" id="KW-1185">Reference proteome</keyword>
<accession>A0A6H1Q1Q3</accession>
<dbReference type="Proteomes" id="UP000501094">
    <property type="component" value="Chromosome"/>
</dbReference>
<name>A0A6H1Q1Q3_9PROT</name>
<comment type="similarity">
    <text evidence="2">Belongs to the NAD(P)-dependent epimerase/dehydratase family.</text>
</comment>
<dbReference type="AlphaFoldDB" id="A0A6H1Q1Q3"/>
<protein>
    <submittedName>
        <fullName evidence="4">NAD-dependent epimerase/dehydratase family protein</fullName>
    </submittedName>
</protein>
<evidence type="ECO:0000256" key="1">
    <source>
        <dbReference type="ARBA" id="ARBA00005125"/>
    </source>
</evidence>
<dbReference type="InterPro" id="IPR036291">
    <property type="entry name" value="NAD(P)-bd_dom_sf"/>
</dbReference>
<comment type="pathway">
    <text evidence="1">Bacterial outer membrane biogenesis; LPS O-antigen biosynthesis.</text>
</comment>
<dbReference type="EMBL" id="CP038852">
    <property type="protein sequence ID" value="QIZ20847.1"/>
    <property type="molecule type" value="Genomic_DNA"/>
</dbReference>
<dbReference type="SUPFAM" id="SSF51735">
    <property type="entry name" value="NAD(P)-binding Rossmann-fold domains"/>
    <property type="match status" value="1"/>
</dbReference>
<gene>
    <name evidence="4" type="ORF">E5R92_03485</name>
</gene>
<feature type="domain" description="NAD-dependent epimerase/dehydratase" evidence="3">
    <location>
        <begin position="6"/>
        <end position="202"/>
    </location>
</feature>
<organism evidence="4 5">
    <name type="scientific">Candidatus Pelagibacter giovannonii</name>
    <dbReference type="NCBI Taxonomy" id="2563896"/>
    <lineage>
        <taxon>Bacteria</taxon>
        <taxon>Pseudomonadati</taxon>
        <taxon>Pseudomonadota</taxon>
        <taxon>Alphaproteobacteria</taxon>
        <taxon>Candidatus Pelagibacterales</taxon>
        <taxon>Candidatus Pelagibacteraceae</taxon>
        <taxon>Candidatus Pelagibacter</taxon>
    </lineage>
</organism>
<dbReference type="InterPro" id="IPR001509">
    <property type="entry name" value="Epimerase_deHydtase"/>
</dbReference>
<sequence length="278" mass="32138">MNKQRVVILGSNSFVISNFLKEIEKDYNVIKINRKKINFLKSNTKIKVKKIIKKNDIIVFAAAIAPVKNFDMLNKNLDICINIYESLKDLKIRYFINIGSDAVYKDSLKRINENSETTPSNLHGFMHLMREKILSQLSCKKCFIRSTLVYGDEDPHNSYGPNSFLRLAQKKNDLNLFGKGEELRDHIFVNDIGKILKLILKKKIIGIVNLVSGKEKSFYTIAKKICKTYKVGLNFNKRNGPMPHRGIRIFSNKKVKKIMNSFNFTEVIEWIDGRGIMK</sequence>
<evidence type="ECO:0000313" key="4">
    <source>
        <dbReference type="EMBL" id="QIZ20847.1"/>
    </source>
</evidence>
<dbReference type="Gene3D" id="3.40.50.720">
    <property type="entry name" value="NAD(P)-binding Rossmann-like Domain"/>
    <property type="match status" value="1"/>
</dbReference>